<dbReference type="InParanoid" id="G0EDP3"/>
<feature type="domain" description="Xylose isomerase-like TIM barrel" evidence="1">
    <location>
        <begin position="21"/>
        <end position="167"/>
    </location>
</feature>
<dbReference type="InterPro" id="IPR013022">
    <property type="entry name" value="Xyl_isomerase-like_TIM-brl"/>
</dbReference>
<dbReference type="Proteomes" id="UP000001037">
    <property type="component" value="Chromosome"/>
</dbReference>
<dbReference type="SUPFAM" id="SSF51658">
    <property type="entry name" value="Xylose isomerase-like"/>
    <property type="match status" value="1"/>
</dbReference>
<dbReference type="AlphaFoldDB" id="G0EDP3"/>
<dbReference type="STRING" id="694429.Pyrfu_0008"/>
<gene>
    <name evidence="2" type="ordered locus">Pyrfu_0008</name>
</gene>
<dbReference type="RefSeq" id="WP_014025557.1">
    <property type="nucleotide sequence ID" value="NC_015931.1"/>
</dbReference>
<sequence length="298" mass="34189">MTALMPVLFDWGTYNSASTLEKAALLGMKLTELPPYDLTRRYYGDEYFQGYAREARQAFTTITAHGPYYNVVAKRPETQAKVVKAFREAARRAVLAGAEIFNIHLGWRIYYDDRDIDAAAEVVKAILDVLPSNVYLSLEVTYTRHQLGTFEDIRAIMEKVGDPRLTISNQLENSFILLTRVYETGDFVGADSIVDKSFWLRVLEETERLSRGYFSLRFSQVTGVYFGGRLLKKRTPLGTGYPRLEPLAEALAEYLVRLQRRRPGELKVHIIYTGPWQTKFRDAIRLYSEIAMRASELL</sequence>
<dbReference type="EMBL" id="CP002838">
    <property type="protein sequence ID" value="AEM37880.1"/>
    <property type="molecule type" value="Genomic_DNA"/>
</dbReference>
<evidence type="ECO:0000259" key="1">
    <source>
        <dbReference type="Pfam" id="PF01261"/>
    </source>
</evidence>
<keyword evidence="3" id="KW-1185">Reference proteome</keyword>
<dbReference type="InterPro" id="IPR036237">
    <property type="entry name" value="Xyl_isomerase-like_sf"/>
</dbReference>
<dbReference type="KEGG" id="pfm:Pyrfu_0008"/>
<dbReference type="Gene3D" id="3.20.20.150">
    <property type="entry name" value="Divalent-metal-dependent TIM barrel enzymes"/>
    <property type="match status" value="1"/>
</dbReference>
<protein>
    <submittedName>
        <fullName evidence="2">Xylose isomerase domain-containing protein TIM barrel</fullName>
    </submittedName>
</protein>
<dbReference type="HOGENOM" id="CLU_955177_0_0_2"/>
<reference evidence="2 3" key="1">
    <citation type="journal article" date="2011" name="Stand. Genomic Sci.">
        <title>Complete genome sequence of the hyperthermophilic chemolithoautotroph Pyrolobus fumarii type strain (1A).</title>
        <authorList>
            <person name="Anderson I."/>
            <person name="Goker M."/>
            <person name="Nolan M."/>
            <person name="Lucas S."/>
            <person name="Hammon N."/>
            <person name="Deshpande S."/>
            <person name="Cheng J.F."/>
            <person name="Tapia R."/>
            <person name="Han C."/>
            <person name="Goodwin L."/>
            <person name="Pitluck S."/>
            <person name="Huntemann M."/>
            <person name="Liolios K."/>
            <person name="Ivanova N."/>
            <person name="Pagani I."/>
            <person name="Mavromatis K."/>
            <person name="Ovchinikova G."/>
            <person name="Pati A."/>
            <person name="Chen A."/>
            <person name="Palaniappan K."/>
            <person name="Land M."/>
            <person name="Hauser L."/>
            <person name="Brambilla E.M."/>
            <person name="Huber H."/>
            <person name="Yasawong M."/>
            <person name="Rohde M."/>
            <person name="Spring S."/>
            <person name="Abt B."/>
            <person name="Sikorski J."/>
            <person name="Wirth R."/>
            <person name="Detter J.C."/>
            <person name="Woyke T."/>
            <person name="Bristow J."/>
            <person name="Eisen J.A."/>
            <person name="Markowitz V."/>
            <person name="Hugenholtz P."/>
            <person name="Kyrpides N.C."/>
            <person name="Klenk H.P."/>
            <person name="Lapidus A."/>
        </authorList>
    </citation>
    <scope>NUCLEOTIDE SEQUENCE [LARGE SCALE GENOMIC DNA]</scope>
    <source>
        <strain evidence="3">DSM 11204 / 1A</strain>
    </source>
</reference>
<organism evidence="2 3">
    <name type="scientific">Pyrolobus fumarii (strain DSM 11204 / 1A)</name>
    <dbReference type="NCBI Taxonomy" id="694429"/>
    <lineage>
        <taxon>Archaea</taxon>
        <taxon>Thermoproteota</taxon>
        <taxon>Thermoprotei</taxon>
        <taxon>Desulfurococcales</taxon>
        <taxon>Pyrodictiaceae</taxon>
        <taxon>Pyrolobus</taxon>
    </lineage>
</organism>
<keyword evidence="2" id="KW-0413">Isomerase</keyword>
<evidence type="ECO:0000313" key="3">
    <source>
        <dbReference type="Proteomes" id="UP000001037"/>
    </source>
</evidence>
<proteinExistence type="predicted"/>
<dbReference type="GeneID" id="11139633"/>
<dbReference type="Pfam" id="PF01261">
    <property type="entry name" value="AP_endonuc_2"/>
    <property type="match status" value="1"/>
</dbReference>
<name>G0EDP3_PYRF1</name>
<dbReference type="GO" id="GO:0016853">
    <property type="term" value="F:isomerase activity"/>
    <property type="evidence" value="ECO:0007669"/>
    <property type="project" value="UniProtKB-KW"/>
</dbReference>
<accession>G0EDP3</accession>
<evidence type="ECO:0000313" key="2">
    <source>
        <dbReference type="EMBL" id="AEM37880.1"/>
    </source>
</evidence>
<dbReference type="eggNOG" id="arCOG06583">
    <property type="taxonomic scope" value="Archaea"/>
</dbReference>